<evidence type="ECO:0000313" key="3">
    <source>
        <dbReference type="Proteomes" id="UP000823921"/>
    </source>
</evidence>
<dbReference type="PANTHER" id="PTHR32432:SF3">
    <property type="entry name" value="ETHANOLAMINE UTILIZATION PROTEIN EUTJ"/>
    <property type="match status" value="1"/>
</dbReference>
<dbReference type="EMBL" id="DWXO01000077">
    <property type="protein sequence ID" value="HJB80868.1"/>
    <property type="molecule type" value="Genomic_DNA"/>
</dbReference>
<organism evidence="2 3">
    <name type="scientific">Candidatus Flavonifractor intestinigallinarum</name>
    <dbReference type="NCBI Taxonomy" id="2838586"/>
    <lineage>
        <taxon>Bacteria</taxon>
        <taxon>Bacillati</taxon>
        <taxon>Bacillota</taxon>
        <taxon>Clostridia</taxon>
        <taxon>Eubacteriales</taxon>
        <taxon>Oscillospiraceae</taxon>
        <taxon>Flavonifractor</taxon>
    </lineage>
</organism>
<dbReference type="CDD" id="cd24004">
    <property type="entry name" value="ASKHA_NBD_PilM-like"/>
    <property type="match status" value="1"/>
</dbReference>
<feature type="domain" description="SHS2" evidence="1">
    <location>
        <begin position="17"/>
        <end position="213"/>
    </location>
</feature>
<dbReference type="InterPro" id="IPR043129">
    <property type="entry name" value="ATPase_NBD"/>
</dbReference>
<evidence type="ECO:0000259" key="1">
    <source>
        <dbReference type="SMART" id="SM00842"/>
    </source>
</evidence>
<gene>
    <name evidence="2" type="primary">pilM</name>
    <name evidence="2" type="ORF">H9712_07770</name>
</gene>
<dbReference type="InterPro" id="IPR003494">
    <property type="entry name" value="SHS2_FtsA"/>
</dbReference>
<reference evidence="2" key="1">
    <citation type="journal article" date="2021" name="PeerJ">
        <title>Extensive microbial diversity within the chicken gut microbiome revealed by metagenomics and culture.</title>
        <authorList>
            <person name="Gilroy R."/>
            <person name="Ravi A."/>
            <person name="Getino M."/>
            <person name="Pursley I."/>
            <person name="Horton D.L."/>
            <person name="Alikhan N.F."/>
            <person name="Baker D."/>
            <person name="Gharbi K."/>
            <person name="Hall N."/>
            <person name="Watson M."/>
            <person name="Adriaenssens E.M."/>
            <person name="Foster-Nyarko E."/>
            <person name="Jarju S."/>
            <person name="Secka A."/>
            <person name="Antonio M."/>
            <person name="Oren A."/>
            <person name="Chaudhuri R.R."/>
            <person name="La Ragione R."/>
            <person name="Hildebrand F."/>
            <person name="Pallen M.J."/>
        </authorList>
    </citation>
    <scope>NUCLEOTIDE SEQUENCE</scope>
    <source>
        <strain evidence="2">CHK192-8294</strain>
    </source>
</reference>
<dbReference type="AlphaFoldDB" id="A0A9D2SAS6"/>
<sequence>MSETSLPLRPHQDPELIYALDIGTRSVIGMLGRQESGRVRILAVEKLLHTHRVMQDGQIEDIAQVAAAVQTVTRRLEQDMGCRLERACVAAAGRALRTEQGRSQRELSAPESVTAPILAQLEAAAVAEAEQSIRADGSDGQQLLLVGYTATRYQLDGYPLSTLLGHTGRKLEAQVVATFLPGGVIDSLYAVMRQAGLEVASLTLEPIAALNAAIPADLRLLNLCLVDIGAGTSDIAVCRDGSVVGYTMATVAGDEITEAFMRAFLVDYATAENMKAQLSRGESLTFTDILAQEQTCSVEQALAVLEPAGQQLADEIARQVVELNGAPPSALFLAGGGSKLSGLREQLAAALDMDVRRVAVAGGHFKATVYSDIIDLEDPEYTTPLGIAVSAGLGLISDSCQVTLNGNPAKLFRSSGLTAMDLLMMNGYTYFDLLGKTGKPLIVQVDGRRTVFHGQPAHPAVLRINDAEAQPSSPVRAGDRVDFIPARAGEDCRLTAGQLAQRLGVPSITVNGQALSPEDPVPSGAFVVALPEPEPEPEPK</sequence>
<dbReference type="InterPro" id="IPR050696">
    <property type="entry name" value="FtsA/MreB"/>
</dbReference>
<evidence type="ECO:0000313" key="2">
    <source>
        <dbReference type="EMBL" id="HJB80868.1"/>
    </source>
</evidence>
<dbReference type="GO" id="GO:0051301">
    <property type="term" value="P:cell division"/>
    <property type="evidence" value="ECO:0007669"/>
    <property type="project" value="InterPro"/>
</dbReference>
<comment type="caution">
    <text evidence="2">The sequence shown here is derived from an EMBL/GenBank/DDBJ whole genome shotgun (WGS) entry which is preliminary data.</text>
</comment>
<dbReference type="Gene3D" id="3.30.420.40">
    <property type="match status" value="2"/>
</dbReference>
<feature type="non-terminal residue" evidence="2">
    <location>
        <position position="540"/>
    </location>
</feature>
<name>A0A9D2SAS6_9FIRM</name>
<dbReference type="PANTHER" id="PTHR32432">
    <property type="entry name" value="CELL DIVISION PROTEIN FTSA-RELATED"/>
    <property type="match status" value="1"/>
</dbReference>
<accession>A0A9D2SAS6</accession>
<dbReference type="SMART" id="SM00842">
    <property type="entry name" value="FtsA"/>
    <property type="match status" value="1"/>
</dbReference>
<reference evidence="2" key="2">
    <citation type="submission" date="2021-04" db="EMBL/GenBank/DDBJ databases">
        <authorList>
            <person name="Gilroy R."/>
        </authorList>
    </citation>
    <scope>NUCLEOTIDE SEQUENCE</scope>
    <source>
        <strain evidence="2">CHK192-8294</strain>
    </source>
</reference>
<proteinExistence type="predicted"/>
<protein>
    <submittedName>
        <fullName evidence="2">Pilus assembly protein PilM</fullName>
    </submittedName>
</protein>
<dbReference type="Proteomes" id="UP000823921">
    <property type="component" value="Unassembled WGS sequence"/>
</dbReference>
<dbReference type="SUPFAM" id="SSF53067">
    <property type="entry name" value="Actin-like ATPase domain"/>
    <property type="match status" value="2"/>
</dbReference>
<dbReference type="Pfam" id="PF14450">
    <property type="entry name" value="FtsA"/>
    <property type="match status" value="1"/>
</dbReference>